<comment type="caution">
    <text evidence="1">The sequence shown here is derived from an EMBL/GenBank/DDBJ whole genome shotgun (WGS) entry which is preliminary data.</text>
</comment>
<evidence type="ECO:0000313" key="2">
    <source>
        <dbReference type="Proteomes" id="UP001617427"/>
    </source>
</evidence>
<dbReference type="RefSeq" id="WP_402697955.1">
    <property type="nucleotide sequence ID" value="NZ_JBIUZV010000001.1"/>
</dbReference>
<protein>
    <submittedName>
        <fullName evidence="1">Uncharacterized protein</fullName>
    </submittedName>
</protein>
<name>A0ABW8ESA0_9BURK</name>
<evidence type="ECO:0000313" key="1">
    <source>
        <dbReference type="EMBL" id="MFJ3044321.1"/>
    </source>
</evidence>
<gene>
    <name evidence="1" type="ORF">ACIPEN_00695</name>
</gene>
<dbReference type="Proteomes" id="UP001617427">
    <property type="component" value="Unassembled WGS sequence"/>
</dbReference>
<sequence length="86" mass="9719">MLDRKEEKNHTGAHKRMAPLFPASADEPALMLHLHSEFGHPALKYGFSKALRSCFRKTMFGTMAWHEITRVGRGKLPHARGFGLGF</sequence>
<reference evidence="1 2" key="1">
    <citation type="submission" date="2024-10" db="EMBL/GenBank/DDBJ databases">
        <title>The Natural Products Discovery Center: Release of the First 8490 Sequenced Strains for Exploring Actinobacteria Biosynthetic Diversity.</title>
        <authorList>
            <person name="Kalkreuter E."/>
            <person name="Kautsar S.A."/>
            <person name="Yang D."/>
            <person name="Bader C.D."/>
            <person name="Teijaro C.N."/>
            <person name="Fluegel L."/>
            <person name="Davis C.M."/>
            <person name="Simpson J.R."/>
            <person name="Lauterbach L."/>
            <person name="Steele A.D."/>
            <person name="Gui C."/>
            <person name="Meng S."/>
            <person name="Li G."/>
            <person name="Viehrig K."/>
            <person name="Ye F."/>
            <person name="Su P."/>
            <person name="Kiefer A.F."/>
            <person name="Nichols A."/>
            <person name="Cepeda A.J."/>
            <person name="Yan W."/>
            <person name="Fan B."/>
            <person name="Jiang Y."/>
            <person name="Adhikari A."/>
            <person name="Zheng C.-J."/>
            <person name="Schuster L."/>
            <person name="Cowan T.M."/>
            <person name="Smanski M.J."/>
            <person name="Chevrette M.G."/>
            <person name="De Carvalho L.P.S."/>
            <person name="Shen B."/>
        </authorList>
    </citation>
    <scope>NUCLEOTIDE SEQUENCE [LARGE SCALE GENOMIC DNA]</scope>
    <source>
        <strain evidence="1 2">NPDC087045</strain>
    </source>
</reference>
<proteinExistence type="predicted"/>
<keyword evidence="2" id="KW-1185">Reference proteome</keyword>
<accession>A0ABW8ESA0</accession>
<organism evidence="1 2">
    <name type="scientific">Herbaspirillum chlorophenolicum</name>
    <dbReference type="NCBI Taxonomy" id="211589"/>
    <lineage>
        <taxon>Bacteria</taxon>
        <taxon>Pseudomonadati</taxon>
        <taxon>Pseudomonadota</taxon>
        <taxon>Betaproteobacteria</taxon>
        <taxon>Burkholderiales</taxon>
        <taxon>Oxalobacteraceae</taxon>
        <taxon>Herbaspirillum</taxon>
    </lineage>
</organism>
<dbReference type="EMBL" id="JBIUZV010000001">
    <property type="protein sequence ID" value="MFJ3044321.1"/>
    <property type="molecule type" value="Genomic_DNA"/>
</dbReference>